<keyword evidence="4 11" id="KW-0808">Transferase</keyword>
<evidence type="ECO:0000256" key="4">
    <source>
        <dbReference type="ARBA" id="ARBA00022679"/>
    </source>
</evidence>
<dbReference type="VEuPathDB" id="MicrosporidiaDB:DI09_57p10"/>
<keyword evidence="2" id="KW-0158">Chromosome</keyword>
<protein>
    <submittedName>
        <fullName evidence="11">Histone-lysine N-methyltransferase SUV39H2</fullName>
    </submittedName>
</protein>
<dbReference type="SUPFAM" id="SSF82199">
    <property type="entry name" value="SET domain"/>
    <property type="match status" value="1"/>
</dbReference>
<dbReference type="SMART" id="SM00468">
    <property type="entry name" value="PreSET"/>
    <property type="match status" value="1"/>
</dbReference>
<proteinExistence type="predicted"/>
<name>A0A098VSP7_9MICR</name>
<evidence type="ECO:0000256" key="7">
    <source>
        <dbReference type="ARBA" id="ARBA00022833"/>
    </source>
</evidence>
<dbReference type="Gene3D" id="2.170.270.10">
    <property type="entry name" value="SET domain"/>
    <property type="match status" value="1"/>
</dbReference>
<keyword evidence="12" id="KW-1185">Reference proteome</keyword>
<feature type="domain" description="Post-SET" evidence="10">
    <location>
        <begin position="336"/>
        <end position="352"/>
    </location>
</feature>
<dbReference type="InterPro" id="IPR050973">
    <property type="entry name" value="H3K9_Histone-Lys_N-MTase"/>
</dbReference>
<dbReference type="GeneID" id="25260353"/>
<dbReference type="OrthoDB" id="2193762at2759"/>
<dbReference type="Pfam" id="PF05033">
    <property type="entry name" value="Pre-SET"/>
    <property type="match status" value="1"/>
</dbReference>
<keyword evidence="6" id="KW-0479">Metal-binding</keyword>
<dbReference type="Proteomes" id="UP000029725">
    <property type="component" value="Unassembled WGS sequence"/>
</dbReference>
<dbReference type="AlphaFoldDB" id="A0A098VSP7"/>
<dbReference type="GO" id="GO:0005634">
    <property type="term" value="C:nucleus"/>
    <property type="evidence" value="ECO:0007669"/>
    <property type="project" value="InterPro"/>
</dbReference>
<evidence type="ECO:0000313" key="11">
    <source>
        <dbReference type="EMBL" id="KGG50746.1"/>
    </source>
</evidence>
<organism evidence="11 12">
    <name type="scientific">Mitosporidium daphniae</name>
    <dbReference type="NCBI Taxonomy" id="1485682"/>
    <lineage>
        <taxon>Eukaryota</taxon>
        <taxon>Fungi</taxon>
        <taxon>Fungi incertae sedis</taxon>
        <taxon>Microsporidia</taxon>
        <taxon>Mitosporidium</taxon>
    </lineage>
</organism>
<accession>A0A098VSP7</accession>
<evidence type="ECO:0000256" key="2">
    <source>
        <dbReference type="ARBA" id="ARBA00022454"/>
    </source>
</evidence>
<evidence type="ECO:0000259" key="9">
    <source>
        <dbReference type="PROSITE" id="PS50867"/>
    </source>
</evidence>
<dbReference type="GO" id="GO:0046974">
    <property type="term" value="F:histone H3K9 methyltransferase activity"/>
    <property type="evidence" value="ECO:0007669"/>
    <property type="project" value="TreeGrafter"/>
</dbReference>
<gene>
    <name evidence="11" type="ORF">DI09_57p10</name>
</gene>
<comment type="caution">
    <text evidence="11">The sequence shown here is derived from an EMBL/GenBank/DDBJ whole genome shotgun (WGS) entry which is preliminary data.</text>
</comment>
<dbReference type="GO" id="GO:0005694">
    <property type="term" value="C:chromosome"/>
    <property type="evidence" value="ECO:0007669"/>
    <property type="project" value="UniProtKB-SubCell"/>
</dbReference>
<feature type="domain" description="SET" evidence="8">
    <location>
        <begin position="190"/>
        <end position="318"/>
    </location>
</feature>
<dbReference type="InterPro" id="IPR001214">
    <property type="entry name" value="SET_dom"/>
</dbReference>
<reference evidence="11 12" key="1">
    <citation type="submission" date="2014-04" db="EMBL/GenBank/DDBJ databases">
        <title>A new species of microsporidia sheds light on the evolution of extreme parasitism.</title>
        <authorList>
            <person name="Haag K.L."/>
            <person name="James T.Y."/>
            <person name="Larsson R."/>
            <person name="Schaer T.M."/>
            <person name="Refardt D."/>
            <person name="Pombert J.-F."/>
            <person name="Ebert D."/>
        </authorList>
    </citation>
    <scope>NUCLEOTIDE SEQUENCE [LARGE SCALE GENOMIC DNA]</scope>
    <source>
        <strain evidence="11 12">UGP3</strain>
        <tissue evidence="11">Spores</tissue>
    </source>
</reference>
<comment type="subcellular location">
    <subcellularLocation>
        <location evidence="1">Chromosome</location>
    </subcellularLocation>
</comment>
<dbReference type="SMART" id="SM00317">
    <property type="entry name" value="SET"/>
    <property type="match status" value="1"/>
</dbReference>
<evidence type="ECO:0000259" key="8">
    <source>
        <dbReference type="PROSITE" id="PS50280"/>
    </source>
</evidence>
<evidence type="ECO:0000313" key="12">
    <source>
        <dbReference type="Proteomes" id="UP000029725"/>
    </source>
</evidence>
<keyword evidence="3 11" id="KW-0489">Methyltransferase</keyword>
<dbReference type="RefSeq" id="XP_013237188.1">
    <property type="nucleotide sequence ID" value="XM_013381734.1"/>
</dbReference>
<keyword evidence="5" id="KW-0949">S-adenosyl-L-methionine</keyword>
<dbReference type="HOGENOM" id="CLU_020840_3_3_1"/>
<evidence type="ECO:0000256" key="3">
    <source>
        <dbReference type="ARBA" id="ARBA00022603"/>
    </source>
</evidence>
<dbReference type="GO" id="GO:0032259">
    <property type="term" value="P:methylation"/>
    <property type="evidence" value="ECO:0007669"/>
    <property type="project" value="UniProtKB-KW"/>
</dbReference>
<dbReference type="EMBL" id="JMKJ01000532">
    <property type="protein sequence ID" value="KGG50746.1"/>
    <property type="molecule type" value="Genomic_DNA"/>
</dbReference>
<dbReference type="Pfam" id="PF00856">
    <property type="entry name" value="SET"/>
    <property type="match status" value="1"/>
</dbReference>
<dbReference type="PROSITE" id="PS50868">
    <property type="entry name" value="POST_SET"/>
    <property type="match status" value="1"/>
</dbReference>
<sequence>MGLKPCGSVKQSKSLSVPPSVGLNNFYVLDDETDPIEYEVEKVLDKRDDSKPNVDSFKIYSSPNDPLRKETLYKMSKFEKLVNAADRGPFIRIVNNVDNQGIQPYFTYINECFFGPGVPCPDPSFLTGCDCVNGCHNNPDCLCLHLNNHSFPYDENGILNPNHGGIYECNLFCKCGSDCLNRVVQNGRKVSLDIVRFSDGRGWGVVSAQDIKKGTYISTYTGEIITNEEAEQRAKIYDANDRAYLFDLDFFLCQGAESEYTIDARQYGNISHFFNHSCDPNIRVYACLINHHDERLHHNTFFACKDIKRGQELCFDYTGLSRDASSNVVIKRPKEFSLPCLCGSSQCRKFVYR</sequence>
<evidence type="ECO:0000256" key="5">
    <source>
        <dbReference type="ARBA" id="ARBA00022691"/>
    </source>
</evidence>
<dbReference type="CDD" id="cd10542">
    <property type="entry name" value="SET_SUV39H"/>
    <property type="match status" value="1"/>
</dbReference>
<feature type="domain" description="Pre-SET" evidence="9">
    <location>
        <begin position="127"/>
        <end position="187"/>
    </location>
</feature>
<dbReference type="InterPro" id="IPR046341">
    <property type="entry name" value="SET_dom_sf"/>
</dbReference>
<dbReference type="PANTHER" id="PTHR46223:SF4">
    <property type="entry name" value="HISTONE-LYSINE N-METHYLTRANSFERASE-RELATED"/>
    <property type="match status" value="1"/>
</dbReference>
<dbReference type="PROSITE" id="PS50867">
    <property type="entry name" value="PRE_SET"/>
    <property type="match status" value="1"/>
</dbReference>
<dbReference type="GO" id="GO:0008270">
    <property type="term" value="F:zinc ion binding"/>
    <property type="evidence" value="ECO:0007669"/>
    <property type="project" value="InterPro"/>
</dbReference>
<evidence type="ECO:0000259" key="10">
    <source>
        <dbReference type="PROSITE" id="PS50868"/>
    </source>
</evidence>
<evidence type="ECO:0000256" key="1">
    <source>
        <dbReference type="ARBA" id="ARBA00004286"/>
    </source>
</evidence>
<keyword evidence="7" id="KW-0862">Zinc</keyword>
<dbReference type="InterPro" id="IPR007728">
    <property type="entry name" value="Pre-SET_dom"/>
</dbReference>
<dbReference type="PANTHER" id="PTHR46223">
    <property type="entry name" value="HISTONE-LYSINE N-METHYLTRANSFERASE SUV39H"/>
    <property type="match status" value="1"/>
</dbReference>
<dbReference type="PROSITE" id="PS50280">
    <property type="entry name" value="SET"/>
    <property type="match status" value="1"/>
</dbReference>
<evidence type="ECO:0000256" key="6">
    <source>
        <dbReference type="ARBA" id="ARBA00022723"/>
    </source>
</evidence>
<dbReference type="InterPro" id="IPR003616">
    <property type="entry name" value="Post-SET_dom"/>
</dbReference>